<dbReference type="PANTHER" id="PTHR43708">
    <property type="entry name" value="CONSERVED EXPRESSED OXIDOREDUCTASE (EUROFUNG)"/>
    <property type="match status" value="1"/>
</dbReference>
<dbReference type="Gene3D" id="3.30.360.10">
    <property type="entry name" value="Dihydrodipicolinate Reductase, domain 2"/>
    <property type="match status" value="1"/>
</dbReference>
<feature type="domain" description="Gfo/Idh/MocA-like oxidoreductase C-terminal" evidence="4">
    <location>
        <begin position="136"/>
        <end position="344"/>
    </location>
</feature>
<evidence type="ECO:0000256" key="1">
    <source>
        <dbReference type="ARBA" id="ARBA00010928"/>
    </source>
</evidence>
<dbReference type="Gene3D" id="3.40.50.720">
    <property type="entry name" value="NAD(P)-binding Rossmann-like Domain"/>
    <property type="match status" value="1"/>
</dbReference>
<keyword evidence="2" id="KW-0560">Oxidoreductase</keyword>
<dbReference type="OrthoDB" id="9815825at2"/>
<gene>
    <name evidence="5" type="ORF">SAMN04488034_104121</name>
</gene>
<evidence type="ECO:0000259" key="3">
    <source>
        <dbReference type="Pfam" id="PF01408"/>
    </source>
</evidence>
<dbReference type="SUPFAM" id="SSF51735">
    <property type="entry name" value="NAD(P)-binding Rossmann-fold domains"/>
    <property type="match status" value="1"/>
</dbReference>
<sequence>MKKIKTALAGFGSGGKVYNAPIISSVPGFSINKILTSSPENIKAAKEDFPNAAIVSDYSEIIEDPEIELVIILLPNHLHCEHAQKALLKGKHVVVEKPFTSTVKEAEELIQLARQNNLLLSVNHNRRYDSDIQTIKKLIEEKRLGDVVEYEAHFDRFRDKVKDSWKENPELPGSGILYDLGSHLIDQALMLFGNPSEVFADIRTQREGAKVPDKFEILLFYPDLKVSLNAGMLVKEKGPTYSIFGTRGTFLKYGADVQEEALKNGERPQDDPKWGEEPEAIWGKLSTMDREEKIKSEPGDYRKIYENIYKAITGKEELQVTAEQARDVIKVIELACQSHSARRALEFNVS</sequence>
<dbReference type="InterPro" id="IPR000683">
    <property type="entry name" value="Gfo/Idh/MocA-like_OxRdtase_N"/>
</dbReference>
<dbReference type="InterPro" id="IPR036291">
    <property type="entry name" value="NAD(P)-bd_dom_sf"/>
</dbReference>
<dbReference type="AlphaFoldDB" id="A0A1H5NEZ4"/>
<evidence type="ECO:0000256" key="2">
    <source>
        <dbReference type="ARBA" id="ARBA00023002"/>
    </source>
</evidence>
<dbReference type="Pfam" id="PF02894">
    <property type="entry name" value="GFO_IDH_MocA_C"/>
    <property type="match status" value="1"/>
</dbReference>
<evidence type="ECO:0000313" key="5">
    <source>
        <dbReference type="EMBL" id="SEF00040.1"/>
    </source>
</evidence>
<dbReference type="SUPFAM" id="SSF55347">
    <property type="entry name" value="Glyceraldehyde-3-phosphate dehydrogenase-like, C-terminal domain"/>
    <property type="match status" value="1"/>
</dbReference>
<dbReference type="STRING" id="390640.SAMN04488034_104121"/>
<evidence type="ECO:0000313" key="6">
    <source>
        <dbReference type="Proteomes" id="UP000199448"/>
    </source>
</evidence>
<dbReference type="Proteomes" id="UP000199448">
    <property type="component" value="Unassembled WGS sequence"/>
</dbReference>
<reference evidence="5 6" key="1">
    <citation type="submission" date="2016-10" db="EMBL/GenBank/DDBJ databases">
        <authorList>
            <person name="de Groot N.N."/>
        </authorList>
    </citation>
    <scope>NUCLEOTIDE SEQUENCE [LARGE SCALE GENOMIC DNA]</scope>
    <source>
        <strain evidence="5 6">DSM 23553</strain>
    </source>
</reference>
<accession>A0A1H5NEZ4</accession>
<dbReference type="RefSeq" id="WP_093113401.1">
    <property type="nucleotide sequence ID" value="NZ_FNGG01000004.1"/>
</dbReference>
<keyword evidence="6" id="KW-1185">Reference proteome</keyword>
<dbReference type="GO" id="GO:0000166">
    <property type="term" value="F:nucleotide binding"/>
    <property type="evidence" value="ECO:0007669"/>
    <property type="project" value="InterPro"/>
</dbReference>
<dbReference type="Pfam" id="PF01408">
    <property type="entry name" value="GFO_IDH_MocA"/>
    <property type="match status" value="1"/>
</dbReference>
<dbReference type="InterPro" id="IPR004104">
    <property type="entry name" value="Gfo/Idh/MocA-like_OxRdtase_C"/>
</dbReference>
<dbReference type="PANTHER" id="PTHR43708:SF5">
    <property type="entry name" value="CONSERVED EXPRESSED OXIDOREDUCTASE (EUROFUNG)-RELATED"/>
    <property type="match status" value="1"/>
</dbReference>
<feature type="domain" description="Gfo/Idh/MocA-like oxidoreductase N-terminal" evidence="3">
    <location>
        <begin position="4"/>
        <end position="124"/>
    </location>
</feature>
<protein>
    <submittedName>
        <fullName evidence="5">Predicted dehydrogenase</fullName>
    </submittedName>
</protein>
<dbReference type="InterPro" id="IPR051317">
    <property type="entry name" value="Gfo/Idh/MocA_oxidoreduct"/>
</dbReference>
<organism evidence="5 6">
    <name type="scientific">Salinimicrobium catena</name>
    <dbReference type="NCBI Taxonomy" id="390640"/>
    <lineage>
        <taxon>Bacteria</taxon>
        <taxon>Pseudomonadati</taxon>
        <taxon>Bacteroidota</taxon>
        <taxon>Flavobacteriia</taxon>
        <taxon>Flavobacteriales</taxon>
        <taxon>Flavobacteriaceae</taxon>
        <taxon>Salinimicrobium</taxon>
    </lineage>
</organism>
<comment type="similarity">
    <text evidence="1">Belongs to the Gfo/Idh/MocA family.</text>
</comment>
<evidence type="ECO:0000259" key="4">
    <source>
        <dbReference type="Pfam" id="PF02894"/>
    </source>
</evidence>
<name>A0A1H5NEZ4_9FLAO</name>
<dbReference type="GO" id="GO:0016491">
    <property type="term" value="F:oxidoreductase activity"/>
    <property type="evidence" value="ECO:0007669"/>
    <property type="project" value="UniProtKB-KW"/>
</dbReference>
<dbReference type="EMBL" id="FNUG01000004">
    <property type="protein sequence ID" value="SEF00040.1"/>
    <property type="molecule type" value="Genomic_DNA"/>
</dbReference>
<proteinExistence type="inferred from homology"/>